<name>A0A2T4KRE2_9STAP</name>
<feature type="transmembrane region" description="Helical" evidence="9">
    <location>
        <begin position="222"/>
        <end position="243"/>
    </location>
</feature>
<sequence>MIQEEKHLEEKYLLKTKKQKQEVIKNWIIVLIVLAIIAWGFAGMPALELKSKSIEILKSIFNGLFHPDWNYVYIPAGEDLLRGLFETFAIAIIGTFIAAMMCIPFAFLGARNLVKLHPVSGVTKFFLSVIRVFPEIVMALIFIKAVGPGSFSGALALGVHSIGMLGKLFVEDIESLDFTSVESLKASGANKTKTLVFAVIPQILPSFLSLVLYRFELNLRSASILGLIGAGGIGTPLIFALQTRSWDRVGVILIGLVVMVAIVDLISGAIRKRII</sequence>
<dbReference type="Proteomes" id="UP000243350">
    <property type="component" value="Unassembled WGS sequence"/>
</dbReference>
<evidence type="ECO:0000256" key="2">
    <source>
        <dbReference type="ARBA" id="ARBA00004196"/>
    </source>
</evidence>
<accession>A0A2T4KRE2</accession>
<comment type="subcellular location">
    <subcellularLocation>
        <location evidence="2">Cell envelope</location>
    </subcellularLocation>
    <subcellularLocation>
        <location evidence="9">Cell membrane</location>
        <topology evidence="9">Multi-pass membrane protein</topology>
    </subcellularLocation>
    <subcellularLocation>
        <location evidence="1">Membrane</location>
        <topology evidence="1">Multi-pass membrane protein</topology>
    </subcellularLocation>
</comment>
<dbReference type="SUPFAM" id="SSF161098">
    <property type="entry name" value="MetI-like"/>
    <property type="match status" value="1"/>
</dbReference>
<dbReference type="InterPro" id="IPR035906">
    <property type="entry name" value="MetI-like_sf"/>
</dbReference>
<proteinExistence type="inferred from homology"/>
<keyword evidence="3 9" id="KW-0813">Transport</keyword>
<feature type="transmembrane region" description="Helical" evidence="9">
    <location>
        <begin position="88"/>
        <end position="110"/>
    </location>
</feature>
<evidence type="ECO:0000256" key="8">
    <source>
        <dbReference type="ARBA" id="ARBA00023136"/>
    </source>
</evidence>
<evidence type="ECO:0000256" key="1">
    <source>
        <dbReference type="ARBA" id="ARBA00004141"/>
    </source>
</evidence>
<comment type="caution">
    <text evidence="11">The sequence shown here is derived from an EMBL/GenBank/DDBJ whole genome shotgun (WGS) entry which is preliminary data.</text>
</comment>
<protein>
    <submittedName>
        <fullName evidence="11">Phosphonate ABC transporter, permease protein PhnE</fullName>
    </submittedName>
</protein>
<feature type="transmembrane region" description="Helical" evidence="9">
    <location>
        <begin position="249"/>
        <end position="270"/>
    </location>
</feature>
<feature type="transmembrane region" description="Helical" evidence="9">
    <location>
        <begin position="23"/>
        <end position="42"/>
    </location>
</feature>
<dbReference type="EMBL" id="PYZH01000021">
    <property type="protein sequence ID" value="PTF15919.1"/>
    <property type="molecule type" value="Genomic_DNA"/>
</dbReference>
<reference evidence="11 12" key="1">
    <citation type="journal article" date="2016" name="Front. Microbiol.">
        <title>Comprehensive Phylogenetic Analysis of Bovine Non-aureus Staphylococci Species Based on Whole-Genome Sequencing.</title>
        <authorList>
            <person name="Naushad S."/>
            <person name="Barkema H.W."/>
            <person name="Luby C."/>
            <person name="Condas L.A."/>
            <person name="Nobrega D.B."/>
            <person name="Carson D.A."/>
            <person name="De Buck J."/>
        </authorList>
    </citation>
    <scope>NUCLEOTIDE SEQUENCE [LARGE SCALE GENOMIC DNA]</scope>
    <source>
        <strain evidence="11 12">SNUC 4143</strain>
    </source>
</reference>
<dbReference type="GO" id="GO:0015675">
    <property type="term" value="P:nickel cation transport"/>
    <property type="evidence" value="ECO:0007669"/>
    <property type="project" value="UniProtKB-KW"/>
</dbReference>
<evidence type="ECO:0000256" key="9">
    <source>
        <dbReference type="RuleBase" id="RU363032"/>
    </source>
</evidence>
<dbReference type="GO" id="GO:0015416">
    <property type="term" value="F:ABC-type phosphonate transporter activity"/>
    <property type="evidence" value="ECO:0007669"/>
    <property type="project" value="InterPro"/>
</dbReference>
<evidence type="ECO:0000313" key="12">
    <source>
        <dbReference type="Proteomes" id="UP000243350"/>
    </source>
</evidence>
<evidence type="ECO:0000256" key="7">
    <source>
        <dbReference type="ARBA" id="ARBA00023112"/>
    </source>
</evidence>
<feature type="transmembrane region" description="Helical" evidence="9">
    <location>
        <begin position="195"/>
        <end position="215"/>
    </location>
</feature>
<dbReference type="Gene3D" id="1.10.3720.10">
    <property type="entry name" value="MetI-like"/>
    <property type="match status" value="1"/>
</dbReference>
<gene>
    <name evidence="11" type="primary">phnE</name>
    <name evidence="11" type="ORF">BUY48_04975</name>
</gene>
<organism evidence="11 12">
    <name type="scientific">Staphylococcus devriesei</name>
    <dbReference type="NCBI Taxonomy" id="586733"/>
    <lineage>
        <taxon>Bacteria</taxon>
        <taxon>Bacillati</taxon>
        <taxon>Bacillota</taxon>
        <taxon>Bacilli</taxon>
        <taxon>Bacillales</taxon>
        <taxon>Staphylococcaceae</taxon>
        <taxon>Staphylococcus</taxon>
    </lineage>
</organism>
<feature type="transmembrane region" description="Helical" evidence="9">
    <location>
        <begin position="122"/>
        <end position="143"/>
    </location>
</feature>
<feature type="domain" description="ABC transmembrane type-1" evidence="10">
    <location>
        <begin position="84"/>
        <end position="267"/>
    </location>
</feature>
<dbReference type="GO" id="GO:0005886">
    <property type="term" value="C:plasma membrane"/>
    <property type="evidence" value="ECO:0007669"/>
    <property type="project" value="UniProtKB-SubCell"/>
</dbReference>
<dbReference type="AlphaFoldDB" id="A0A2T4KRE2"/>
<evidence type="ECO:0000256" key="3">
    <source>
        <dbReference type="ARBA" id="ARBA00022448"/>
    </source>
</evidence>
<dbReference type="PANTHER" id="PTHR30043">
    <property type="entry name" value="PHOSPHONATES TRANSPORT SYSTEM PERMEASE PROTEIN"/>
    <property type="match status" value="1"/>
</dbReference>
<dbReference type="GO" id="GO:0030313">
    <property type="term" value="C:cell envelope"/>
    <property type="evidence" value="ECO:0007669"/>
    <property type="project" value="UniProtKB-SubCell"/>
</dbReference>
<dbReference type="NCBIfam" id="TIGR01097">
    <property type="entry name" value="PhnE"/>
    <property type="match status" value="1"/>
</dbReference>
<keyword evidence="4" id="KW-0533">Nickel</keyword>
<keyword evidence="5 9" id="KW-0812">Transmembrane</keyword>
<dbReference type="InterPro" id="IPR005769">
    <property type="entry name" value="PhnE/PtxC"/>
</dbReference>
<evidence type="ECO:0000313" key="11">
    <source>
        <dbReference type="EMBL" id="PTF15919.1"/>
    </source>
</evidence>
<dbReference type="RefSeq" id="WP_107520083.1">
    <property type="nucleotide sequence ID" value="NZ_PYZH01000021.1"/>
</dbReference>
<dbReference type="InterPro" id="IPR000515">
    <property type="entry name" value="MetI-like"/>
</dbReference>
<dbReference type="Pfam" id="PF00528">
    <property type="entry name" value="BPD_transp_1"/>
    <property type="match status" value="1"/>
</dbReference>
<dbReference type="PANTHER" id="PTHR30043:SF8">
    <property type="entry name" value="ABC TRANSPORTER, PERMEASE PROTEIN CC0363, PUTATIVE-RELATED"/>
    <property type="match status" value="1"/>
</dbReference>
<evidence type="ECO:0000256" key="4">
    <source>
        <dbReference type="ARBA" id="ARBA00022596"/>
    </source>
</evidence>
<dbReference type="PROSITE" id="PS50928">
    <property type="entry name" value="ABC_TM1"/>
    <property type="match status" value="1"/>
</dbReference>
<keyword evidence="6 9" id="KW-1133">Transmembrane helix</keyword>
<keyword evidence="7" id="KW-0406">Ion transport</keyword>
<dbReference type="CDD" id="cd06261">
    <property type="entry name" value="TM_PBP2"/>
    <property type="match status" value="1"/>
</dbReference>
<comment type="similarity">
    <text evidence="9">Belongs to the binding-protein-dependent transport system permease family.</text>
</comment>
<evidence type="ECO:0000256" key="6">
    <source>
        <dbReference type="ARBA" id="ARBA00022989"/>
    </source>
</evidence>
<keyword evidence="8 9" id="KW-0472">Membrane</keyword>
<evidence type="ECO:0000256" key="5">
    <source>
        <dbReference type="ARBA" id="ARBA00022692"/>
    </source>
</evidence>
<evidence type="ECO:0000259" key="10">
    <source>
        <dbReference type="PROSITE" id="PS50928"/>
    </source>
</evidence>
<keyword evidence="7" id="KW-0921">Nickel transport</keyword>